<dbReference type="WBParaSite" id="SRAE_X000017500.1">
    <property type="protein sequence ID" value="SRAE_X000017500.1"/>
    <property type="gene ID" value="WBGene00265731"/>
</dbReference>
<dbReference type="WormBase" id="SRAE_X000017500">
    <property type="protein sequence ID" value="SRP04480"/>
    <property type="gene ID" value="WBGene00265731"/>
</dbReference>
<dbReference type="GeneID" id="36383225"/>
<protein>
    <submittedName>
        <fullName evidence="1 3">Uncharacterized protein</fullName>
    </submittedName>
</protein>
<gene>
    <name evidence="1 3 4" type="ORF">SRAE_X000017500</name>
</gene>
<dbReference type="RefSeq" id="XP_024510041.1">
    <property type="nucleotide sequence ID" value="XM_024644488.1"/>
</dbReference>
<dbReference type="Proteomes" id="UP000035682">
    <property type="component" value="Unplaced"/>
</dbReference>
<dbReference type="AlphaFoldDB" id="A0A090LLY5"/>
<dbReference type="EMBL" id="LN609530">
    <property type="protein sequence ID" value="CEF70845.1"/>
    <property type="molecule type" value="Genomic_DNA"/>
</dbReference>
<proteinExistence type="predicted"/>
<accession>A0A090LLY5</accession>
<evidence type="ECO:0000313" key="4">
    <source>
        <dbReference type="WormBase" id="SRAE_X000017500"/>
    </source>
</evidence>
<evidence type="ECO:0000313" key="2">
    <source>
        <dbReference type="Proteomes" id="UP000035682"/>
    </source>
</evidence>
<reference evidence="3" key="2">
    <citation type="submission" date="2020-12" db="UniProtKB">
        <authorList>
            <consortium name="WormBaseParasite"/>
        </authorList>
    </citation>
    <scope>IDENTIFICATION</scope>
</reference>
<name>A0A090LLY5_STRRB</name>
<dbReference type="CTD" id="36383225"/>
<evidence type="ECO:0000313" key="3">
    <source>
        <dbReference type="WBParaSite" id="SRAE_X000017500.1"/>
    </source>
</evidence>
<keyword evidence="2" id="KW-1185">Reference proteome</keyword>
<evidence type="ECO:0000313" key="1">
    <source>
        <dbReference type="EMBL" id="CEF70845.1"/>
    </source>
</evidence>
<reference evidence="1 2" key="1">
    <citation type="submission" date="2014-09" db="EMBL/GenBank/DDBJ databases">
        <authorList>
            <person name="Martin A.A."/>
        </authorList>
    </citation>
    <scope>NUCLEOTIDE SEQUENCE</scope>
    <source>
        <strain evidence="2">ED321</strain>
        <strain evidence="1">ED321 Heterogonic</strain>
    </source>
</reference>
<sequence>MSRYNNSNYNTLSKLHLNIDEKILSNNIFKKSKLVRYGYVKEFDIINECGWIISLIDGKEYYINPETFFYDKNYLTILSLYPGEKVLFEYSVDNDIMVAIKVYSCNGNEDKRKKLEEEAWDKYYDEYDKCIWCGNSCTEESHEF</sequence>
<organism evidence="1">
    <name type="scientific">Strongyloides ratti</name>
    <name type="common">Parasitic roundworm</name>
    <dbReference type="NCBI Taxonomy" id="34506"/>
    <lineage>
        <taxon>Eukaryota</taxon>
        <taxon>Metazoa</taxon>
        <taxon>Ecdysozoa</taxon>
        <taxon>Nematoda</taxon>
        <taxon>Chromadorea</taxon>
        <taxon>Rhabditida</taxon>
        <taxon>Tylenchina</taxon>
        <taxon>Panagrolaimomorpha</taxon>
        <taxon>Strongyloidoidea</taxon>
        <taxon>Strongyloididae</taxon>
        <taxon>Strongyloides</taxon>
    </lineage>
</organism>